<dbReference type="SUPFAM" id="SSF46626">
    <property type="entry name" value="Cytochrome c"/>
    <property type="match status" value="1"/>
</dbReference>
<comment type="caution">
    <text evidence="5">The sequence shown here is derived from an EMBL/GenBank/DDBJ whole genome shotgun (WGS) entry which is preliminary data.</text>
</comment>
<dbReference type="InterPro" id="IPR009056">
    <property type="entry name" value="Cyt_c-like_dom"/>
</dbReference>
<organism evidence="5 6">
    <name type="scientific">Handelsmanbacteria sp. (strain RIFCSPLOWO2_12_FULL_64_10)</name>
    <dbReference type="NCBI Taxonomy" id="1817868"/>
    <lineage>
        <taxon>Bacteria</taxon>
        <taxon>Candidatus Handelsmaniibacteriota</taxon>
    </lineage>
</organism>
<dbReference type="Proteomes" id="UP000178606">
    <property type="component" value="Unassembled WGS sequence"/>
</dbReference>
<evidence type="ECO:0000313" key="6">
    <source>
        <dbReference type="Proteomes" id="UP000178606"/>
    </source>
</evidence>
<dbReference type="EMBL" id="MFKF01000096">
    <property type="protein sequence ID" value="OGG54773.1"/>
    <property type="molecule type" value="Genomic_DNA"/>
</dbReference>
<proteinExistence type="predicted"/>
<sequence>MIWGKNEGKVPGPLELRSDLNPDAIKYFARNGALWMPQFRKTEITDEELEALAAYLGRNAEK</sequence>
<gene>
    <name evidence="5" type="ORF">A3F84_13125</name>
</gene>
<keyword evidence="2" id="KW-0479">Metal-binding</keyword>
<reference evidence="5 6" key="1">
    <citation type="journal article" date="2016" name="Nat. Commun.">
        <title>Thousands of microbial genomes shed light on interconnected biogeochemical processes in an aquifer system.</title>
        <authorList>
            <person name="Anantharaman K."/>
            <person name="Brown C.T."/>
            <person name="Hug L.A."/>
            <person name="Sharon I."/>
            <person name="Castelle C.J."/>
            <person name="Probst A.J."/>
            <person name="Thomas B.C."/>
            <person name="Singh A."/>
            <person name="Wilkins M.J."/>
            <person name="Karaoz U."/>
            <person name="Brodie E.L."/>
            <person name="Williams K.H."/>
            <person name="Hubbard S.S."/>
            <person name="Banfield J.F."/>
        </authorList>
    </citation>
    <scope>NUCLEOTIDE SEQUENCE [LARGE SCALE GENOMIC DNA]</scope>
    <source>
        <strain evidence="6">RIFCSPLOWO2_12_FULL_64_10</strain>
    </source>
</reference>
<accession>A0A1F6D016</accession>
<dbReference type="Gene3D" id="1.10.760.10">
    <property type="entry name" value="Cytochrome c-like domain"/>
    <property type="match status" value="1"/>
</dbReference>
<dbReference type="GO" id="GO:0046872">
    <property type="term" value="F:metal ion binding"/>
    <property type="evidence" value="ECO:0007669"/>
    <property type="project" value="UniProtKB-KW"/>
</dbReference>
<name>A0A1F6D016_HANXR</name>
<dbReference type="Pfam" id="PF13442">
    <property type="entry name" value="Cytochrome_CBB3"/>
    <property type="match status" value="1"/>
</dbReference>
<evidence type="ECO:0000256" key="3">
    <source>
        <dbReference type="ARBA" id="ARBA00023004"/>
    </source>
</evidence>
<evidence type="ECO:0000256" key="2">
    <source>
        <dbReference type="ARBA" id="ARBA00022723"/>
    </source>
</evidence>
<protein>
    <recommendedName>
        <fullName evidence="4">Cytochrome c domain-containing protein</fullName>
    </recommendedName>
</protein>
<evidence type="ECO:0000259" key="4">
    <source>
        <dbReference type="Pfam" id="PF13442"/>
    </source>
</evidence>
<evidence type="ECO:0000256" key="1">
    <source>
        <dbReference type="ARBA" id="ARBA00022617"/>
    </source>
</evidence>
<dbReference type="AlphaFoldDB" id="A0A1F6D016"/>
<keyword evidence="1" id="KW-0349">Heme</keyword>
<dbReference type="GO" id="GO:0020037">
    <property type="term" value="F:heme binding"/>
    <property type="evidence" value="ECO:0007669"/>
    <property type="project" value="InterPro"/>
</dbReference>
<dbReference type="InterPro" id="IPR036909">
    <property type="entry name" value="Cyt_c-like_dom_sf"/>
</dbReference>
<dbReference type="GO" id="GO:0009055">
    <property type="term" value="F:electron transfer activity"/>
    <property type="evidence" value="ECO:0007669"/>
    <property type="project" value="InterPro"/>
</dbReference>
<feature type="domain" description="Cytochrome c" evidence="4">
    <location>
        <begin position="12"/>
        <end position="56"/>
    </location>
</feature>
<evidence type="ECO:0000313" key="5">
    <source>
        <dbReference type="EMBL" id="OGG54773.1"/>
    </source>
</evidence>
<keyword evidence="3" id="KW-0408">Iron</keyword>